<gene>
    <name evidence="1" type="ORF">ATY31_00245</name>
</gene>
<evidence type="ECO:0000313" key="2">
    <source>
        <dbReference type="Proteomes" id="UP000237511"/>
    </source>
</evidence>
<protein>
    <submittedName>
        <fullName evidence="1">Uncharacterized protein</fullName>
    </submittedName>
</protein>
<dbReference type="Proteomes" id="UP000237511">
    <property type="component" value="Unassembled WGS sequence"/>
</dbReference>
<dbReference type="EMBL" id="LODU01000001">
    <property type="protein sequence ID" value="POH35893.1"/>
    <property type="molecule type" value="Genomic_DNA"/>
</dbReference>
<name>A0A2S3YW95_9HYPH</name>
<dbReference type="AlphaFoldDB" id="A0A2S3YW95"/>
<sequence length="60" mass="6863">MIEHAVLLERYEWLSAQILNKWKRAGVIRCFRGRGGKLASPINDIRLALEAELNKSIEGK</sequence>
<dbReference type="RefSeq" id="WP_097526749.1">
    <property type="nucleotide sequence ID" value="NZ_LODU01000001.1"/>
</dbReference>
<organism evidence="1 2">
    <name type="scientific">Sinorhizobium americanum</name>
    <dbReference type="NCBI Taxonomy" id="194963"/>
    <lineage>
        <taxon>Bacteria</taxon>
        <taxon>Pseudomonadati</taxon>
        <taxon>Pseudomonadota</taxon>
        <taxon>Alphaproteobacteria</taxon>
        <taxon>Hyphomicrobiales</taxon>
        <taxon>Rhizobiaceae</taxon>
        <taxon>Sinorhizobium/Ensifer group</taxon>
        <taxon>Sinorhizobium</taxon>
    </lineage>
</organism>
<comment type="caution">
    <text evidence="1">The sequence shown here is derived from an EMBL/GenBank/DDBJ whole genome shotgun (WGS) entry which is preliminary data.</text>
</comment>
<evidence type="ECO:0000313" key="1">
    <source>
        <dbReference type="EMBL" id="POH35893.1"/>
    </source>
</evidence>
<accession>A0A2S3YW95</accession>
<proteinExistence type="predicted"/>
<reference evidence="1 2" key="1">
    <citation type="journal article" date="2014" name="Syst. Appl. Microbiol.">
        <title>Microsymbionts of Phaseolus vulgaris in acid and alkaline soils of Mexico.</title>
        <authorList>
            <person name="Verastegui-Valdes M.M."/>
            <person name="Zhang Y.J."/>
            <person name="Rivera-Orduna F.N."/>
            <person name="Cheng H.P."/>
            <person name="Sui X.H."/>
            <person name="Wang E.T."/>
        </authorList>
    </citation>
    <scope>NUCLEOTIDE SEQUENCE [LARGE SCALE GENOMIC DNA]</scope>
    <source>
        <strain evidence="1 2">FG01</strain>
    </source>
</reference>